<proteinExistence type="predicted"/>
<dbReference type="EMBL" id="JBGMEK010000004">
    <property type="protein sequence ID" value="MFA0809979.1"/>
    <property type="molecule type" value="Genomic_DNA"/>
</dbReference>
<keyword evidence="3" id="KW-1185">Reference proteome</keyword>
<dbReference type="RefSeq" id="WP_371837594.1">
    <property type="nucleotide sequence ID" value="NZ_JBGMEK010000004.1"/>
</dbReference>
<feature type="chain" id="PRO_5047223283" description="Outer membrane protein beta-barrel domain-containing protein" evidence="1">
    <location>
        <begin position="24"/>
        <end position="303"/>
    </location>
</feature>
<sequence>MARKGVAKILLCLVMLLSNCVLLAQTEPDNHPSKPEEPGSHSAARDTASLVASDWRIAITPYLFLPLRTKGQSTVAGTTVDVDLNLKKTLELLNVAFSARLEAWRGRFGLVSDLYYVNLRLKEGATIRPPRNPDLNIDINIDVDADTRQGWVAVFGVYRLLEGRFPHSGRRYFWDIGVGARWNRIKQEVEARVGVDIARMPTVSNRLGGRDSWWEPTVGTRVGVAVSDCLMLGARTEIGGFGAGGDDLQWNLLIGLDWRAWETTSLRFGYQYYSIDYSSRLSDGKFAYDIDQHGPYIAVTWRW</sequence>
<evidence type="ECO:0000313" key="3">
    <source>
        <dbReference type="Proteomes" id="UP001569428"/>
    </source>
</evidence>
<accession>A0ABV4NW53</accession>
<keyword evidence="1" id="KW-0732">Signal</keyword>
<comment type="caution">
    <text evidence="2">The sequence shown here is derived from an EMBL/GenBank/DDBJ whole genome shotgun (WGS) entry which is preliminary data.</text>
</comment>
<evidence type="ECO:0000256" key="1">
    <source>
        <dbReference type="SAM" id="SignalP"/>
    </source>
</evidence>
<evidence type="ECO:0000313" key="2">
    <source>
        <dbReference type="EMBL" id="MFA0809979.1"/>
    </source>
</evidence>
<gene>
    <name evidence="2" type="ORF">ACCI49_03515</name>
</gene>
<protein>
    <recommendedName>
        <fullName evidence="4">Outer membrane protein beta-barrel domain-containing protein</fullName>
    </recommendedName>
</protein>
<organism evidence="2 3">
    <name type="scientific">Microbulbifer epialgicus</name>
    <dbReference type="NCBI Taxonomy" id="393907"/>
    <lineage>
        <taxon>Bacteria</taxon>
        <taxon>Pseudomonadati</taxon>
        <taxon>Pseudomonadota</taxon>
        <taxon>Gammaproteobacteria</taxon>
        <taxon>Cellvibrionales</taxon>
        <taxon>Microbulbiferaceae</taxon>
        <taxon>Microbulbifer</taxon>
    </lineage>
</organism>
<feature type="signal peptide" evidence="1">
    <location>
        <begin position="1"/>
        <end position="23"/>
    </location>
</feature>
<reference evidence="2 3" key="1">
    <citation type="submission" date="2024-08" db="EMBL/GenBank/DDBJ databases">
        <authorList>
            <person name="Ishaq N."/>
        </authorList>
    </citation>
    <scope>NUCLEOTIDE SEQUENCE [LARGE SCALE GENOMIC DNA]</scope>
    <source>
        <strain evidence="2 3">DSM 18651</strain>
    </source>
</reference>
<dbReference type="Proteomes" id="UP001569428">
    <property type="component" value="Unassembled WGS sequence"/>
</dbReference>
<dbReference type="SUPFAM" id="SSF56925">
    <property type="entry name" value="OMPA-like"/>
    <property type="match status" value="1"/>
</dbReference>
<dbReference type="InterPro" id="IPR011250">
    <property type="entry name" value="OMP/PagP_B-barrel"/>
</dbReference>
<name>A0ABV4NW53_9GAMM</name>
<evidence type="ECO:0008006" key="4">
    <source>
        <dbReference type="Google" id="ProtNLM"/>
    </source>
</evidence>